<protein>
    <recommendedName>
        <fullName evidence="4">Integrase</fullName>
    </recommendedName>
</protein>
<evidence type="ECO:0000313" key="3">
    <source>
        <dbReference type="Proteomes" id="UP000598271"/>
    </source>
</evidence>
<evidence type="ECO:0000313" key="2">
    <source>
        <dbReference type="EMBL" id="GHB74960.1"/>
    </source>
</evidence>
<keyword evidence="3" id="KW-1185">Reference proteome</keyword>
<organism evidence="2 3">
    <name type="scientific">Persicitalea jodogahamensis</name>
    <dbReference type="NCBI Taxonomy" id="402147"/>
    <lineage>
        <taxon>Bacteria</taxon>
        <taxon>Pseudomonadati</taxon>
        <taxon>Bacteroidota</taxon>
        <taxon>Cytophagia</taxon>
        <taxon>Cytophagales</taxon>
        <taxon>Spirosomataceae</taxon>
        <taxon>Persicitalea</taxon>
    </lineage>
</organism>
<evidence type="ECO:0008006" key="4">
    <source>
        <dbReference type="Google" id="ProtNLM"/>
    </source>
</evidence>
<dbReference type="Proteomes" id="UP000598271">
    <property type="component" value="Unassembled WGS sequence"/>
</dbReference>
<sequence>MNSKLTEPGKSAKLPVLVFRKELARRTVAYFAKGTEGADNTRKAYQSDIAQLTTWQRPVAQPELPIEPATLATHKWSTISRHPVAYHELAIKDSP</sequence>
<accession>A0A8J3D4N5</accession>
<gene>
    <name evidence="2" type="ORF">GCM10007390_30820</name>
</gene>
<evidence type="ECO:0000256" key="1">
    <source>
        <dbReference type="ARBA" id="ARBA00023125"/>
    </source>
</evidence>
<proteinExistence type="predicted"/>
<dbReference type="SUPFAM" id="SSF47823">
    <property type="entry name" value="lambda integrase-like, N-terminal domain"/>
    <property type="match status" value="1"/>
</dbReference>
<dbReference type="EMBL" id="BMXF01000003">
    <property type="protein sequence ID" value="GHB74960.1"/>
    <property type="molecule type" value="Genomic_DNA"/>
</dbReference>
<keyword evidence="1" id="KW-0238">DNA-binding</keyword>
<dbReference type="InterPro" id="IPR010998">
    <property type="entry name" value="Integrase_recombinase_N"/>
</dbReference>
<dbReference type="AlphaFoldDB" id="A0A8J3D4N5"/>
<dbReference type="Gene3D" id="1.10.150.130">
    <property type="match status" value="1"/>
</dbReference>
<comment type="caution">
    <text evidence="2">The sequence shown here is derived from an EMBL/GenBank/DDBJ whole genome shotgun (WGS) entry which is preliminary data.</text>
</comment>
<reference evidence="2 3" key="1">
    <citation type="journal article" date="2014" name="Int. J. Syst. Evol. Microbiol.">
        <title>Complete genome sequence of Corynebacterium casei LMG S-19264T (=DSM 44701T), isolated from a smear-ripened cheese.</title>
        <authorList>
            <consortium name="US DOE Joint Genome Institute (JGI-PGF)"/>
            <person name="Walter F."/>
            <person name="Albersmeier A."/>
            <person name="Kalinowski J."/>
            <person name="Ruckert C."/>
        </authorList>
    </citation>
    <scope>NUCLEOTIDE SEQUENCE [LARGE SCALE GENOMIC DNA]</scope>
    <source>
        <strain evidence="2 3">KCTC 12866</strain>
    </source>
</reference>
<name>A0A8J3D4N5_9BACT</name>
<dbReference type="GO" id="GO:0003677">
    <property type="term" value="F:DNA binding"/>
    <property type="evidence" value="ECO:0007669"/>
    <property type="project" value="UniProtKB-KW"/>
</dbReference>